<keyword evidence="1" id="KW-1133">Transmembrane helix</keyword>
<evidence type="ECO:0000256" key="1">
    <source>
        <dbReference type="SAM" id="Phobius"/>
    </source>
</evidence>
<accession>A0A090WZ58</accession>
<gene>
    <name evidence="2" type="ORF">JCM19274_1345</name>
</gene>
<keyword evidence="1" id="KW-0812">Transmembrane</keyword>
<evidence type="ECO:0000313" key="2">
    <source>
        <dbReference type="EMBL" id="GAL80719.1"/>
    </source>
</evidence>
<dbReference type="AlphaFoldDB" id="A0A090WZ58"/>
<sequence>MVLGKLIPDLGKHMLPILMNVTHFILFGLSLYQFNKYIKNQKNA</sequence>
<organism evidence="2 3">
    <name type="scientific">Algibacter lectus</name>
    <dbReference type="NCBI Taxonomy" id="221126"/>
    <lineage>
        <taxon>Bacteria</taxon>
        <taxon>Pseudomonadati</taxon>
        <taxon>Bacteroidota</taxon>
        <taxon>Flavobacteriia</taxon>
        <taxon>Flavobacteriales</taxon>
        <taxon>Flavobacteriaceae</taxon>
        <taxon>Algibacter</taxon>
    </lineage>
</organism>
<evidence type="ECO:0000313" key="3">
    <source>
        <dbReference type="Proteomes" id="UP000029643"/>
    </source>
</evidence>
<feature type="transmembrane region" description="Helical" evidence="1">
    <location>
        <begin position="13"/>
        <end position="32"/>
    </location>
</feature>
<keyword evidence="1" id="KW-0472">Membrane</keyword>
<dbReference type="EMBL" id="BBNU01000011">
    <property type="protein sequence ID" value="GAL80719.1"/>
    <property type="molecule type" value="Genomic_DNA"/>
</dbReference>
<reference evidence="2 3" key="1">
    <citation type="journal article" date="2014" name="Genome Announc.">
        <title>Draft Genome Sequences of Marine Flavobacterium Algibacter lectus Strains SS8 and NR4.</title>
        <authorList>
            <person name="Takatani N."/>
            <person name="Nakanishi M."/>
            <person name="Meirelles P."/>
            <person name="Mino S."/>
            <person name="Suda W."/>
            <person name="Oshima K."/>
            <person name="Hattori M."/>
            <person name="Ohkuma M."/>
            <person name="Hosokawa M."/>
            <person name="Miyashita K."/>
            <person name="Thompson F.L."/>
            <person name="Niwa A."/>
            <person name="Sawabe T."/>
            <person name="Sawabe T."/>
        </authorList>
    </citation>
    <scope>NUCLEOTIDE SEQUENCE [LARGE SCALE GENOMIC DNA]</scope>
    <source>
        <strain evidence="3">JCM19274</strain>
    </source>
</reference>
<dbReference type="Proteomes" id="UP000029643">
    <property type="component" value="Unassembled WGS sequence"/>
</dbReference>
<name>A0A090WZ58_9FLAO</name>
<comment type="caution">
    <text evidence="2">The sequence shown here is derived from an EMBL/GenBank/DDBJ whole genome shotgun (WGS) entry which is preliminary data.</text>
</comment>
<protein>
    <submittedName>
        <fullName evidence="2">Uncharacterized protein</fullName>
    </submittedName>
</protein>
<proteinExistence type="predicted"/>